<gene>
    <name evidence="1" type="ORF">GA0061094_2659</name>
</gene>
<name>A0A0V8HG29_9BACI</name>
<accession>A0A0V8HG29</accession>
<evidence type="ECO:0008006" key="3">
    <source>
        <dbReference type="Google" id="ProtNLM"/>
    </source>
</evidence>
<keyword evidence="2" id="KW-1185">Reference proteome</keyword>
<dbReference type="RefSeq" id="WP_058298778.1">
    <property type="nucleotide sequence ID" value="NZ_FMAU01000003.1"/>
</dbReference>
<dbReference type="PROSITE" id="PS51257">
    <property type="entry name" value="PROKAR_LIPOPROTEIN"/>
    <property type="match status" value="1"/>
</dbReference>
<dbReference type="OrthoDB" id="2888784at2"/>
<organism evidence="1 2">
    <name type="scientific">[Bacillus] enclensis</name>
    <dbReference type="NCBI Taxonomy" id="1402860"/>
    <lineage>
        <taxon>Bacteria</taxon>
        <taxon>Bacillati</taxon>
        <taxon>Bacillota</taxon>
        <taxon>Bacilli</taxon>
        <taxon>Bacillales</taxon>
        <taxon>Bacillaceae</taxon>
        <taxon>Rossellomorea</taxon>
    </lineage>
</organism>
<reference evidence="2" key="1">
    <citation type="submission" date="2016-08" db="EMBL/GenBank/DDBJ databases">
        <authorList>
            <person name="Varghese N."/>
            <person name="Submissions Spin"/>
        </authorList>
    </citation>
    <scope>NUCLEOTIDE SEQUENCE [LARGE SCALE GENOMIC DNA]</scope>
    <source>
        <strain evidence="2">SGD-1123</strain>
    </source>
</reference>
<dbReference type="EMBL" id="FMAU01000003">
    <property type="protein sequence ID" value="SCC14337.1"/>
    <property type="molecule type" value="Genomic_DNA"/>
</dbReference>
<dbReference type="Proteomes" id="UP000181997">
    <property type="component" value="Unassembled WGS sequence"/>
</dbReference>
<evidence type="ECO:0000313" key="1">
    <source>
        <dbReference type="EMBL" id="SCC14337.1"/>
    </source>
</evidence>
<sequence length="178" mass="20255">MKYLSLILLSVFCLLLGGCRVILFEESVENPNTKYKLDAKVYIKRANIIIRNKTNLPPNTELAISIQPYSENQLLGKIQTYKVEPQNEKVTNTTVIVDEKGKVEPVVIERPDPSKRYRIEISVKNEKATEDNNKISHAKYINLMKIEDPDGIGANLTFLSMAEIKELFQTPMQANKNS</sequence>
<protein>
    <recommendedName>
        <fullName evidence="3">Lipoprotein</fullName>
    </recommendedName>
</protein>
<dbReference type="AlphaFoldDB" id="A0A0V8HG29"/>
<proteinExistence type="predicted"/>
<evidence type="ECO:0000313" key="2">
    <source>
        <dbReference type="Proteomes" id="UP000181997"/>
    </source>
</evidence>